<evidence type="ECO:0000259" key="1">
    <source>
        <dbReference type="SMART" id="SM00597"/>
    </source>
</evidence>
<evidence type="ECO:0000313" key="2">
    <source>
        <dbReference type="EMBL" id="CAB3264614.1"/>
    </source>
</evidence>
<dbReference type="AlphaFoldDB" id="A0A6F9DMG2"/>
<dbReference type="SMART" id="SM00597">
    <property type="entry name" value="ZnF_TTF"/>
    <property type="match status" value="1"/>
</dbReference>
<name>A0A6F9DMG2_9ASCI</name>
<protein>
    <submittedName>
        <fullName evidence="2">P2X purinoceptor 7-like</fullName>
    </submittedName>
</protein>
<organism evidence="2">
    <name type="scientific">Phallusia mammillata</name>
    <dbReference type="NCBI Taxonomy" id="59560"/>
    <lineage>
        <taxon>Eukaryota</taxon>
        <taxon>Metazoa</taxon>
        <taxon>Chordata</taxon>
        <taxon>Tunicata</taxon>
        <taxon>Ascidiacea</taxon>
        <taxon>Phlebobranchia</taxon>
        <taxon>Ascidiidae</taxon>
        <taxon>Phallusia</taxon>
    </lineage>
</organism>
<dbReference type="InterPro" id="IPR006580">
    <property type="entry name" value="Znf_TTF"/>
</dbReference>
<dbReference type="PANTHER" id="PTHR36981:SF1">
    <property type="entry name" value="P2X PURINORECEPTOR 7 INTRACELLULAR DOMAIN-CONTAINING PROTEIN"/>
    <property type="match status" value="1"/>
</dbReference>
<sequence>MTSRPKRKRRAPKWSRSDEEEFETFEELPPTLILIKPDVVDKGEKDYIIPDDISQCIDDGPTQPRMLSYPKTVFGHTRNTRSFCVNWFDKFPWLEYSVSKDKAYCFACRHFDSTEAKNPTIYASSGFCKWAKAHERLQKHNSSARHLQSMKPWLDDTLRRENEANLEPIQTQSEKVVETESDLVIERNDTSKETEQKLVSQTVLQEVNCELKELMSDSPSKEVFNLKEAQSLSEGNLDIRLPPLKLGPDTLSCCECTRCVSAQNAMKFVCCQEVQSVKIRTQEFKPETKCITDHPGFQAVCLNHWVLQVAYYQHLQDLGQLTVTKDYERYRYIAYCQFVRWCWGYLEEDMQVPLPCCVVSKIKSVFHAESATTHPTLTLPPYAENLQHE</sequence>
<dbReference type="EMBL" id="LR788752">
    <property type="protein sequence ID" value="CAB3264614.1"/>
    <property type="molecule type" value="mRNA"/>
</dbReference>
<accession>A0A6F9DMG2</accession>
<dbReference type="PANTHER" id="PTHR36981">
    <property type="entry name" value="ZGC:195170"/>
    <property type="match status" value="1"/>
</dbReference>
<proteinExistence type="evidence at transcript level"/>
<dbReference type="Pfam" id="PF20478">
    <property type="entry name" value="P2RX7_C"/>
    <property type="match status" value="1"/>
</dbReference>
<reference evidence="2" key="1">
    <citation type="submission" date="2020-04" db="EMBL/GenBank/DDBJ databases">
        <authorList>
            <person name="Neveu A P."/>
        </authorList>
    </citation>
    <scope>NUCLEOTIDE SEQUENCE</scope>
    <source>
        <tissue evidence="2">Whole embryo</tissue>
    </source>
</reference>
<gene>
    <name evidence="2" type="primary">P2rx7-001</name>
</gene>
<feature type="domain" description="TTF-type" evidence="1">
    <location>
        <begin position="79"/>
        <end position="164"/>
    </location>
</feature>
<dbReference type="InterPro" id="IPR046815">
    <property type="entry name" value="P2RX7_C"/>
</dbReference>